<feature type="domain" description="ABC transporter" evidence="8">
    <location>
        <begin position="13"/>
        <end position="215"/>
    </location>
</feature>
<sequence length="215" mass="23219">MRTFRPLRTFLMLDASGLACTRGDRRLFSEVNFALAPGNWLQVEGENGAGKTSLLRMVCGLLHKEAGEIRWNGQPVTEVDDEYRGELLYLGHAGAIKEDLTALENLCIGAALGGCTLDEAVAVAALWRLGLKGREGLAARFLSQGQKRRVALARLLTSKAKLWVLDEPFVALDVRAVDLLCAIIGEHLRTGGMALLTSHQEVNLGAGGRSLRLGA</sequence>
<dbReference type="RefSeq" id="WP_246590826.1">
    <property type="nucleotide sequence ID" value="NZ_CAJQUM010000001.1"/>
</dbReference>
<evidence type="ECO:0000256" key="4">
    <source>
        <dbReference type="ARBA" id="ARBA00022748"/>
    </source>
</evidence>
<dbReference type="AlphaFoldDB" id="A0A916NGN7"/>
<dbReference type="InterPro" id="IPR003439">
    <property type="entry name" value="ABC_transporter-like_ATP-bd"/>
</dbReference>
<dbReference type="NCBIfam" id="NF010061">
    <property type="entry name" value="PRK13538.1"/>
    <property type="match status" value="1"/>
</dbReference>
<keyword evidence="1" id="KW-0813">Transport</keyword>
<dbReference type="SMART" id="SM00382">
    <property type="entry name" value="AAA"/>
    <property type="match status" value="1"/>
</dbReference>
<dbReference type="PROSITE" id="PS50893">
    <property type="entry name" value="ABC_TRANSPORTER_2"/>
    <property type="match status" value="1"/>
</dbReference>
<evidence type="ECO:0000256" key="3">
    <source>
        <dbReference type="ARBA" id="ARBA00022741"/>
    </source>
</evidence>
<dbReference type="GO" id="GO:0016887">
    <property type="term" value="F:ATP hydrolysis activity"/>
    <property type="evidence" value="ECO:0007669"/>
    <property type="project" value="InterPro"/>
</dbReference>
<keyword evidence="7" id="KW-0472">Membrane</keyword>
<gene>
    <name evidence="9" type="primary">ccmA</name>
    <name evidence="9" type="ORF">GTOL_10294</name>
</gene>
<dbReference type="PANTHER" id="PTHR43499">
    <property type="entry name" value="ABC TRANSPORTER I FAMILY MEMBER 1"/>
    <property type="match status" value="1"/>
</dbReference>
<accession>A0A916NGN7</accession>
<proteinExistence type="predicted"/>
<dbReference type="GO" id="GO:0005524">
    <property type="term" value="F:ATP binding"/>
    <property type="evidence" value="ECO:0007669"/>
    <property type="project" value="UniProtKB-KW"/>
</dbReference>
<evidence type="ECO:0000256" key="7">
    <source>
        <dbReference type="ARBA" id="ARBA00023136"/>
    </source>
</evidence>
<dbReference type="Pfam" id="PF00005">
    <property type="entry name" value="ABC_tran"/>
    <property type="match status" value="1"/>
</dbReference>
<evidence type="ECO:0000313" key="10">
    <source>
        <dbReference type="Proteomes" id="UP000742786"/>
    </source>
</evidence>
<name>A0A916NGN7_9PROT</name>
<dbReference type="InterPro" id="IPR005895">
    <property type="entry name" value="ABC_transptr_haem_export_CcmA"/>
</dbReference>
<keyword evidence="6" id="KW-1278">Translocase</keyword>
<dbReference type="SUPFAM" id="SSF52540">
    <property type="entry name" value="P-loop containing nucleoside triphosphate hydrolases"/>
    <property type="match status" value="1"/>
</dbReference>
<evidence type="ECO:0000313" key="9">
    <source>
        <dbReference type="EMBL" id="CAG4882412.1"/>
    </source>
</evidence>
<dbReference type="EMBL" id="CAJQUM010000001">
    <property type="protein sequence ID" value="CAG4882412.1"/>
    <property type="molecule type" value="Genomic_DNA"/>
</dbReference>
<dbReference type="Gene3D" id="3.40.50.300">
    <property type="entry name" value="P-loop containing nucleotide triphosphate hydrolases"/>
    <property type="match status" value="1"/>
</dbReference>
<dbReference type="Proteomes" id="UP000742786">
    <property type="component" value="Unassembled WGS sequence"/>
</dbReference>
<dbReference type="InterPro" id="IPR027417">
    <property type="entry name" value="P-loop_NTPase"/>
</dbReference>
<keyword evidence="10" id="KW-1185">Reference proteome</keyword>
<keyword evidence="2" id="KW-1003">Cell membrane</keyword>
<keyword evidence="3" id="KW-0547">Nucleotide-binding</keyword>
<evidence type="ECO:0000256" key="6">
    <source>
        <dbReference type="ARBA" id="ARBA00022967"/>
    </source>
</evidence>
<keyword evidence="5 9" id="KW-0067">ATP-binding</keyword>
<evidence type="ECO:0000259" key="8">
    <source>
        <dbReference type="PROSITE" id="PS50893"/>
    </source>
</evidence>
<protein>
    <submittedName>
        <fullName evidence="9">Heme exporter subunit ATP-binding component of ABC superfamily</fullName>
    </submittedName>
</protein>
<reference evidence="9" key="1">
    <citation type="submission" date="2021-04" db="EMBL/GenBank/DDBJ databases">
        <authorList>
            <person name="Hornung B."/>
        </authorList>
    </citation>
    <scope>NUCLEOTIDE SEQUENCE</scope>
    <source>
        <strain evidence="9">G5G6</strain>
    </source>
</reference>
<organism evidence="9 10">
    <name type="scientific">Georgfuchsia toluolica</name>
    <dbReference type="NCBI Taxonomy" id="424218"/>
    <lineage>
        <taxon>Bacteria</taxon>
        <taxon>Pseudomonadati</taxon>
        <taxon>Pseudomonadota</taxon>
        <taxon>Betaproteobacteria</taxon>
        <taxon>Nitrosomonadales</taxon>
        <taxon>Sterolibacteriaceae</taxon>
        <taxon>Georgfuchsia</taxon>
    </lineage>
</organism>
<comment type="caution">
    <text evidence="9">The sequence shown here is derived from an EMBL/GenBank/DDBJ whole genome shotgun (WGS) entry which is preliminary data.</text>
</comment>
<dbReference type="PROSITE" id="PS00211">
    <property type="entry name" value="ABC_TRANSPORTER_1"/>
    <property type="match status" value="1"/>
</dbReference>
<evidence type="ECO:0000256" key="2">
    <source>
        <dbReference type="ARBA" id="ARBA00022475"/>
    </source>
</evidence>
<dbReference type="GO" id="GO:0017004">
    <property type="term" value="P:cytochrome complex assembly"/>
    <property type="evidence" value="ECO:0007669"/>
    <property type="project" value="UniProtKB-KW"/>
</dbReference>
<keyword evidence="4" id="KW-0201">Cytochrome c-type biogenesis</keyword>
<dbReference type="NCBIfam" id="TIGR01189">
    <property type="entry name" value="ccmA"/>
    <property type="match status" value="1"/>
</dbReference>
<dbReference type="InterPro" id="IPR017871">
    <property type="entry name" value="ABC_transporter-like_CS"/>
</dbReference>
<dbReference type="InterPro" id="IPR003593">
    <property type="entry name" value="AAA+_ATPase"/>
</dbReference>
<dbReference type="GO" id="GO:0022857">
    <property type="term" value="F:transmembrane transporter activity"/>
    <property type="evidence" value="ECO:0007669"/>
    <property type="project" value="InterPro"/>
</dbReference>
<dbReference type="PANTHER" id="PTHR43499:SF1">
    <property type="entry name" value="ABC TRANSPORTER I FAMILY MEMBER 1"/>
    <property type="match status" value="1"/>
</dbReference>
<evidence type="ECO:0000256" key="5">
    <source>
        <dbReference type="ARBA" id="ARBA00022840"/>
    </source>
</evidence>
<evidence type="ECO:0000256" key="1">
    <source>
        <dbReference type="ARBA" id="ARBA00022448"/>
    </source>
</evidence>